<dbReference type="EnsemblMetazoa" id="GPPI016460-RA">
    <property type="protein sequence ID" value="GPPI016460-PA"/>
    <property type="gene ID" value="GPPI016460"/>
</dbReference>
<accession>A0A1B0B269</accession>
<reference evidence="2" key="2">
    <citation type="submission" date="2020-05" db="UniProtKB">
        <authorList>
            <consortium name="EnsemblMetazoa"/>
        </authorList>
    </citation>
    <scope>IDENTIFICATION</scope>
    <source>
        <strain evidence="2">IAEA</strain>
    </source>
</reference>
<sequence>MSDLMDRHYCTPPIKPANGGVAPSEHTGSETEQKQPRNFKLISDPALIKGATKLYRLRIDQNDVGAPPAIEITITNLNDKQFLARMLEKCGSYDELAIYHHPPTVLEMSRVVFATLIPYFAHSFYIFLHSNSRVVSNVKNIMHILIFAL</sequence>
<evidence type="ECO:0000256" key="1">
    <source>
        <dbReference type="SAM" id="MobiDB-lite"/>
    </source>
</evidence>
<protein>
    <submittedName>
        <fullName evidence="2">Uncharacterized protein</fullName>
    </submittedName>
</protein>
<keyword evidence="3" id="KW-1185">Reference proteome</keyword>
<dbReference type="Proteomes" id="UP000092460">
    <property type="component" value="Unassembled WGS sequence"/>
</dbReference>
<organism evidence="2 3">
    <name type="scientific">Glossina palpalis gambiensis</name>
    <dbReference type="NCBI Taxonomy" id="67801"/>
    <lineage>
        <taxon>Eukaryota</taxon>
        <taxon>Metazoa</taxon>
        <taxon>Ecdysozoa</taxon>
        <taxon>Arthropoda</taxon>
        <taxon>Hexapoda</taxon>
        <taxon>Insecta</taxon>
        <taxon>Pterygota</taxon>
        <taxon>Neoptera</taxon>
        <taxon>Endopterygota</taxon>
        <taxon>Diptera</taxon>
        <taxon>Brachycera</taxon>
        <taxon>Muscomorpha</taxon>
        <taxon>Hippoboscoidea</taxon>
        <taxon>Glossinidae</taxon>
        <taxon>Glossina</taxon>
    </lineage>
</organism>
<name>A0A1B0B269_9MUSC</name>
<feature type="region of interest" description="Disordered" evidence="1">
    <location>
        <begin position="11"/>
        <end position="36"/>
    </location>
</feature>
<dbReference type="STRING" id="67801.A0A1B0B269"/>
<dbReference type="EMBL" id="JXJN01007435">
    <property type="status" value="NOT_ANNOTATED_CDS"/>
    <property type="molecule type" value="Genomic_DNA"/>
</dbReference>
<evidence type="ECO:0000313" key="2">
    <source>
        <dbReference type="EnsemblMetazoa" id="GPPI016460-PA"/>
    </source>
</evidence>
<proteinExistence type="predicted"/>
<dbReference type="AlphaFoldDB" id="A0A1B0B269"/>
<dbReference type="VEuPathDB" id="VectorBase:GPPI016460"/>
<evidence type="ECO:0000313" key="3">
    <source>
        <dbReference type="Proteomes" id="UP000092460"/>
    </source>
</evidence>
<reference evidence="3" key="1">
    <citation type="submission" date="2015-01" db="EMBL/GenBank/DDBJ databases">
        <authorList>
            <person name="Aksoy S."/>
            <person name="Warren W."/>
            <person name="Wilson R.K."/>
        </authorList>
    </citation>
    <scope>NUCLEOTIDE SEQUENCE [LARGE SCALE GENOMIC DNA]</scope>
    <source>
        <strain evidence="3">IAEA</strain>
    </source>
</reference>